<evidence type="ECO:0000256" key="9">
    <source>
        <dbReference type="ARBA" id="ARBA00023014"/>
    </source>
</evidence>
<evidence type="ECO:0000313" key="12">
    <source>
        <dbReference type="Proteomes" id="UP000830055"/>
    </source>
</evidence>
<comment type="similarity">
    <text evidence="2">Belongs to the HdrA family.</text>
</comment>
<organism evidence="11 12">
    <name type="scientific">Desulfofustis limnaeus</name>
    <dbReference type="NCBI Taxonomy" id="2740163"/>
    <lineage>
        <taxon>Bacteria</taxon>
        <taxon>Pseudomonadati</taxon>
        <taxon>Thermodesulfobacteriota</taxon>
        <taxon>Desulfobulbia</taxon>
        <taxon>Desulfobulbales</taxon>
        <taxon>Desulfocapsaceae</taxon>
        <taxon>Desulfofustis</taxon>
    </lineage>
</organism>
<dbReference type="PROSITE" id="PS51379">
    <property type="entry name" value="4FE4S_FER_2"/>
    <property type="match status" value="3"/>
</dbReference>
<feature type="domain" description="4Fe-4S ferredoxin-type" evidence="10">
    <location>
        <begin position="936"/>
        <end position="965"/>
    </location>
</feature>
<gene>
    <name evidence="11" type="ORF">DPPLL_26330</name>
</gene>
<evidence type="ECO:0000259" key="10">
    <source>
        <dbReference type="PROSITE" id="PS51379"/>
    </source>
</evidence>
<evidence type="ECO:0000256" key="3">
    <source>
        <dbReference type="ARBA" id="ARBA00022485"/>
    </source>
</evidence>
<dbReference type="InterPro" id="IPR039650">
    <property type="entry name" value="HdrA-like"/>
</dbReference>
<keyword evidence="12" id="KW-1185">Reference proteome</keyword>
<dbReference type="Pfam" id="PF00890">
    <property type="entry name" value="FAD_binding_2"/>
    <property type="match status" value="1"/>
</dbReference>
<name>A0ABM7WB83_9BACT</name>
<evidence type="ECO:0000256" key="8">
    <source>
        <dbReference type="ARBA" id="ARBA00023004"/>
    </source>
</evidence>
<evidence type="ECO:0000256" key="7">
    <source>
        <dbReference type="ARBA" id="ARBA00023002"/>
    </source>
</evidence>
<keyword evidence="8" id="KW-0408">Iron</keyword>
<keyword evidence="6" id="KW-0274">FAD</keyword>
<keyword evidence="7" id="KW-0560">Oxidoreductase</keyword>
<evidence type="ECO:0000313" key="11">
    <source>
        <dbReference type="EMBL" id="BDD88268.1"/>
    </source>
</evidence>
<proteinExistence type="inferred from homology"/>
<accession>A0ABM7WB83</accession>
<dbReference type="Pfam" id="PF12831">
    <property type="entry name" value="FAD_oxidored"/>
    <property type="match status" value="1"/>
</dbReference>
<dbReference type="PROSITE" id="PS00198">
    <property type="entry name" value="4FE4S_FER_1"/>
    <property type="match status" value="1"/>
</dbReference>
<feature type="domain" description="4Fe-4S ferredoxin-type" evidence="10">
    <location>
        <begin position="104"/>
        <end position="132"/>
    </location>
</feature>
<protein>
    <recommendedName>
        <fullName evidence="10">4Fe-4S ferredoxin-type domain-containing protein</fullName>
    </recommendedName>
</protein>
<evidence type="ECO:0000256" key="2">
    <source>
        <dbReference type="ARBA" id="ARBA00006561"/>
    </source>
</evidence>
<dbReference type="PANTHER" id="PTHR43498:SF1">
    <property type="entry name" value="COB--COM HETERODISULFIDE REDUCTASE IRON-SULFUR SUBUNIT A"/>
    <property type="match status" value="1"/>
</dbReference>
<dbReference type="Pfam" id="PF13187">
    <property type="entry name" value="Fer4_9"/>
    <property type="match status" value="1"/>
</dbReference>
<evidence type="ECO:0000256" key="4">
    <source>
        <dbReference type="ARBA" id="ARBA00022630"/>
    </source>
</evidence>
<feature type="domain" description="4Fe-4S ferredoxin-type" evidence="10">
    <location>
        <begin position="966"/>
        <end position="995"/>
    </location>
</feature>
<dbReference type="SUPFAM" id="SSF51905">
    <property type="entry name" value="FAD/NAD(P)-binding domain"/>
    <property type="match status" value="2"/>
</dbReference>
<keyword evidence="4" id="KW-0285">Flavoprotein</keyword>
<sequence length="1013" mass="110868">MQNTNLAQTSNRVLVVGGGLGGIRTALDLAEAEKDVILVDRAVNIGGLMTQLDRTFPTNNCDLCTLAPNLSESGRQEHITLMPMTEVRAVTGEQGNFIVTLETAPRHINLDKCTGCGICLASFPECVNFTPGLDHRAPTCMRYPQATPQAFSIDLAKCTDIEALVKCCPAGAIVPDDIGSRGNIACGAIVLSPGAALFDPSGLDYLGYSEQPDVVTSLEYERLLSASGPTGGRLLRPSDGKPPKRVAWIQCIGSRGLQRGAASYCSGACCMFALKEAIVTRERFPDDIETTIFYMDMRTFGKDYELYYQRAKNEFGVRFIHSRPHSILRPEGSMRLHLSYTTDDASNLIDEEFDMVVLATGFKISEQARDLAQVCGIDLDADHYPVNPGLNQVATSRPGIYVAGTFQAPKDIPETMVQASAAACLAGRDVTVPDREEEPAEPPPLERNVVGEELRVGIFICDCGENIGSVIDVEALVDRVGRLPGVTVAQAVGHGCSRESMERMRTAIEEQQINRVVIGGCSPRTHEAKFQDLLRRAGLNKYLLEFANIRDQAAWVHANQPEKAARKAEELIRMAVGAVKEAQPLAEHRLPINRNVLVVGGGVSGMTAALELAHQGFKVYLVERDNVLGGLATKIRRTLEGEDVTAFVADLIRQTTSHANIEVITGAIIVDHIGMPGLFKTGMQVGKQLFYRQIEHGITILATGAVANRPNRFLLGHHQDAITQLELQQLLEDQPEKAAGWDNVVMIQCVGSRDQQNPNCSRICCQAAVKNALRIVEQNPGARVFVLYRDMRTYGFQERYYQEARAKGVIFARYHEDRPPRVEEVDGKLEVRYDDIILGREVRVSADCLCLSTGLVADQDNTEELAMIFKLPRTHDGYFLEDHIKLRPVDMPVPGFFVAGTAHAPKTIVESLVQARAVASRAQTLLAREYISIGAATARVDATRCAACLICVRACPFDVPFINADGYSEIDPATCHGCGICVAECPAKAIQLAQFEDDRILMKLEQLFEEVEG</sequence>
<dbReference type="RefSeq" id="WP_284151649.1">
    <property type="nucleotide sequence ID" value="NZ_AP025516.1"/>
</dbReference>
<dbReference type="SUPFAM" id="SSF54862">
    <property type="entry name" value="4Fe-4S ferredoxins"/>
    <property type="match status" value="1"/>
</dbReference>
<dbReference type="Gene3D" id="3.50.50.60">
    <property type="entry name" value="FAD/NAD(P)-binding domain"/>
    <property type="match status" value="3"/>
</dbReference>
<dbReference type="InterPro" id="IPR003953">
    <property type="entry name" value="FAD-dep_OxRdtase_2_FAD-bd"/>
</dbReference>
<evidence type="ECO:0000256" key="1">
    <source>
        <dbReference type="ARBA" id="ARBA00001974"/>
    </source>
</evidence>
<reference evidence="11 12" key="1">
    <citation type="submission" date="2022-01" db="EMBL/GenBank/DDBJ databases">
        <title>Desulfofustis limnae sp. nov., a novel mesophilic sulfate-reducing bacterium isolated from marsh soil.</title>
        <authorList>
            <person name="Watanabe M."/>
            <person name="Takahashi A."/>
            <person name="Kojima H."/>
            <person name="Fukui M."/>
        </authorList>
    </citation>
    <scope>NUCLEOTIDE SEQUENCE [LARGE SCALE GENOMIC DNA]</scope>
    <source>
        <strain evidence="11 12">PPLL</strain>
    </source>
</reference>
<evidence type="ECO:0000256" key="5">
    <source>
        <dbReference type="ARBA" id="ARBA00022723"/>
    </source>
</evidence>
<comment type="cofactor">
    <cofactor evidence="1">
        <name>FAD</name>
        <dbReference type="ChEBI" id="CHEBI:57692"/>
    </cofactor>
</comment>
<evidence type="ECO:0000256" key="6">
    <source>
        <dbReference type="ARBA" id="ARBA00022827"/>
    </source>
</evidence>
<dbReference type="InterPro" id="IPR036188">
    <property type="entry name" value="FAD/NAD-bd_sf"/>
</dbReference>
<dbReference type="Proteomes" id="UP000830055">
    <property type="component" value="Chromosome"/>
</dbReference>
<dbReference type="EMBL" id="AP025516">
    <property type="protein sequence ID" value="BDD88268.1"/>
    <property type="molecule type" value="Genomic_DNA"/>
</dbReference>
<dbReference type="Gene3D" id="3.30.70.20">
    <property type="match status" value="1"/>
</dbReference>
<dbReference type="PANTHER" id="PTHR43498">
    <property type="entry name" value="FERREDOXIN:COB-COM HETERODISULFIDE REDUCTASE SUBUNIT A"/>
    <property type="match status" value="1"/>
</dbReference>
<dbReference type="InterPro" id="IPR017896">
    <property type="entry name" value="4Fe4S_Fe-S-bd"/>
</dbReference>
<keyword evidence="3" id="KW-0004">4Fe-4S</keyword>
<keyword evidence="5" id="KW-0479">Metal-binding</keyword>
<dbReference type="InterPro" id="IPR017900">
    <property type="entry name" value="4Fe4S_Fe_S_CS"/>
</dbReference>
<keyword evidence="9" id="KW-0411">Iron-sulfur</keyword>